<dbReference type="PANTHER" id="PTHR48085">
    <property type="entry name" value="CADMIUM/ZINC-TRANSPORTING ATPASE HMA2-RELATED"/>
    <property type="match status" value="1"/>
</dbReference>
<dbReference type="EMBL" id="JAFBCP010000001">
    <property type="protein sequence ID" value="MBM7815343.1"/>
    <property type="molecule type" value="Genomic_DNA"/>
</dbReference>
<evidence type="ECO:0000256" key="6">
    <source>
        <dbReference type="RuleBase" id="RU362081"/>
    </source>
</evidence>
<reference evidence="8 9" key="1">
    <citation type="submission" date="2021-01" db="EMBL/GenBank/DDBJ databases">
        <title>Sequencing the genomes of 1000 actinobacteria strains.</title>
        <authorList>
            <person name="Klenk H.-P."/>
        </authorList>
    </citation>
    <scope>NUCLEOTIDE SEQUENCE [LARGE SCALE GENOMIC DNA]</scope>
    <source>
        <strain evidence="8 9">DSM 13657</strain>
    </source>
</reference>
<feature type="transmembrane region" description="Helical" evidence="6">
    <location>
        <begin position="230"/>
        <end position="249"/>
    </location>
</feature>
<dbReference type="SUPFAM" id="SSF81665">
    <property type="entry name" value="Calcium ATPase, transmembrane domain M"/>
    <property type="match status" value="1"/>
</dbReference>
<dbReference type="InterPro" id="IPR036412">
    <property type="entry name" value="HAD-like_sf"/>
</dbReference>
<accession>A0ABS2SGG3</accession>
<dbReference type="SUPFAM" id="SSF81653">
    <property type="entry name" value="Calcium ATPase, transduction domain A"/>
    <property type="match status" value="1"/>
</dbReference>
<name>A0ABS2SGG3_9MICO</name>
<evidence type="ECO:0000256" key="3">
    <source>
        <dbReference type="ARBA" id="ARBA00022692"/>
    </source>
</evidence>
<dbReference type="Pfam" id="PF00122">
    <property type="entry name" value="E1-E2_ATPase"/>
    <property type="match status" value="1"/>
</dbReference>
<protein>
    <submittedName>
        <fullName evidence="8">Heavy metal translocating P-type ATPase</fullName>
    </submittedName>
</protein>
<dbReference type="Gene3D" id="3.40.50.1000">
    <property type="entry name" value="HAD superfamily/HAD-like"/>
    <property type="match status" value="1"/>
</dbReference>
<gene>
    <name evidence="8" type="ORF">JOE56_000037</name>
</gene>
<dbReference type="PROSITE" id="PS00154">
    <property type="entry name" value="ATPASE_E1_E2"/>
    <property type="match status" value="1"/>
</dbReference>
<comment type="similarity">
    <text evidence="2 6">Belongs to the cation transport ATPase (P-type) (TC 3.A.3) family. Type IB subfamily.</text>
</comment>
<keyword evidence="5 6" id="KW-0472">Membrane</keyword>
<dbReference type="InterPro" id="IPR008250">
    <property type="entry name" value="ATPase_P-typ_transduc_dom_A_sf"/>
</dbReference>
<dbReference type="InterPro" id="IPR027256">
    <property type="entry name" value="P-typ_ATPase_IB"/>
</dbReference>
<dbReference type="InterPro" id="IPR059000">
    <property type="entry name" value="ATPase_P-type_domA"/>
</dbReference>
<comment type="caution">
    <text evidence="8">The sequence shown here is derived from an EMBL/GenBank/DDBJ whole genome shotgun (WGS) entry which is preliminary data.</text>
</comment>
<comment type="subcellular location">
    <subcellularLocation>
        <location evidence="1">Cell membrane</location>
        <topology evidence="1">Multi-pass membrane protein</topology>
    </subcellularLocation>
</comment>
<dbReference type="Proteomes" id="UP000809290">
    <property type="component" value="Unassembled WGS sequence"/>
</dbReference>
<proteinExistence type="inferred from homology"/>
<keyword evidence="6" id="KW-0479">Metal-binding</keyword>
<evidence type="ECO:0000313" key="9">
    <source>
        <dbReference type="Proteomes" id="UP000809290"/>
    </source>
</evidence>
<dbReference type="Gene3D" id="2.70.150.10">
    <property type="entry name" value="Calcium-transporting ATPase, cytoplasmic transduction domain A"/>
    <property type="match status" value="1"/>
</dbReference>
<dbReference type="InterPro" id="IPR023298">
    <property type="entry name" value="ATPase_P-typ_TM_dom_sf"/>
</dbReference>
<feature type="transmembrane region" description="Helical" evidence="6">
    <location>
        <begin position="32"/>
        <end position="53"/>
    </location>
</feature>
<organism evidence="8 9">
    <name type="scientific">Brevibacterium paucivorans</name>
    <dbReference type="NCBI Taxonomy" id="170994"/>
    <lineage>
        <taxon>Bacteria</taxon>
        <taxon>Bacillati</taxon>
        <taxon>Actinomycetota</taxon>
        <taxon>Actinomycetes</taxon>
        <taxon>Micrococcales</taxon>
        <taxon>Brevibacteriaceae</taxon>
        <taxon>Brevibacterium</taxon>
    </lineage>
</organism>
<feature type="domain" description="P-type ATPase A" evidence="7">
    <location>
        <begin position="114"/>
        <end position="213"/>
    </location>
</feature>
<feature type="transmembrane region" description="Helical" evidence="6">
    <location>
        <begin position="579"/>
        <end position="601"/>
    </location>
</feature>
<dbReference type="InterPro" id="IPR018303">
    <property type="entry name" value="ATPase_P-typ_P_site"/>
</dbReference>
<evidence type="ECO:0000259" key="7">
    <source>
        <dbReference type="Pfam" id="PF00122"/>
    </source>
</evidence>
<dbReference type="NCBIfam" id="TIGR01512">
    <property type="entry name" value="ATPase-IB2_Cd"/>
    <property type="match status" value="1"/>
</dbReference>
<dbReference type="InterPro" id="IPR023299">
    <property type="entry name" value="ATPase_P-typ_cyto_dom_N"/>
</dbReference>
<keyword evidence="3 6" id="KW-0812">Transmembrane</keyword>
<keyword evidence="6" id="KW-0547">Nucleotide-binding</keyword>
<dbReference type="PANTHER" id="PTHR48085:SF5">
    <property type="entry name" value="CADMIUM_ZINC-TRANSPORTING ATPASE HMA4-RELATED"/>
    <property type="match status" value="1"/>
</dbReference>
<keyword evidence="6" id="KW-0067">ATP-binding</keyword>
<keyword evidence="9" id="KW-1185">Reference proteome</keyword>
<dbReference type="InterPro" id="IPR001757">
    <property type="entry name" value="P_typ_ATPase"/>
</dbReference>
<sequence length="618" mass="65452">METLLRRYMRVVLTCIIALLYGVLTLSGQKPLGIWSGGLYVAFFIVVTLVGMIRDMVRGNWGLDILAVVAMVSTLAVGEVLASIIVVLMLSGGEALEDYAQHRASRDLENLLKHSPAIAHVLKDGSPQDVDVENVEPGDRLLIKPNEIVPVDSTLISDEASFDESSLTGESLPVTKSAGDEILSGVVNGTTAVTVTAIKRAHESQFQQIVALMSEAEENRAPIVRLADRYAIPFTVLSLVIGGIAWFVSGSATRFAEVMVLATPCPLLIAAPVAFIGGQAQASRNGVIVKSGAVLEQLSRIQSALFDKTGTLTRGTPEVTRIVPAHGWGEDELLRLTASAEQYSTHALARGIIQAAQDRSLRLSDTDTADEVATNGVWAVIDGHDLRVGKRSFIEESVGDIDVPALEPGEGVAFVAIDGAYAGAVMLADQIRPETPRVISWLRDNGVKRVSMLTGDNAHTAKHIAQLAGIDDVKADLLPPDKVRLAGETKPGPVLMVGDGINDAPVLARADVGLAIGAKSATAASEAADGVILRKSLRSVPEVVAISRHTVSVALTAIWLGIVLSVGLMLVAATGAIPAVFGALTQEVVDLVAILYALLALRSPRTLKKLREEEEAHR</sequence>
<feature type="transmembrane region" description="Helical" evidence="6">
    <location>
        <begin position="553"/>
        <end position="573"/>
    </location>
</feature>
<dbReference type="SUPFAM" id="SSF56784">
    <property type="entry name" value="HAD-like"/>
    <property type="match status" value="1"/>
</dbReference>
<dbReference type="NCBIfam" id="TIGR01525">
    <property type="entry name" value="ATPase-IB_hvy"/>
    <property type="match status" value="1"/>
</dbReference>
<keyword evidence="6" id="KW-1003">Cell membrane</keyword>
<evidence type="ECO:0000256" key="5">
    <source>
        <dbReference type="ARBA" id="ARBA00023136"/>
    </source>
</evidence>
<dbReference type="RefSeq" id="WP_204514314.1">
    <property type="nucleotide sequence ID" value="NZ_JAFBCP010000001.1"/>
</dbReference>
<evidence type="ECO:0000256" key="1">
    <source>
        <dbReference type="ARBA" id="ARBA00004651"/>
    </source>
</evidence>
<dbReference type="Pfam" id="PF00702">
    <property type="entry name" value="Hydrolase"/>
    <property type="match status" value="1"/>
</dbReference>
<keyword evidence="4 6" id="KW-1133">Transmembrane helix</keyword>
<feature type="transmembrane region" description="Helical" evidence="6">
    <location>
        <begin position="65"/>
        <end position="90"/>
    </location>
</feature>
<dbReference type="InterPro" id="IPR051014">
    <property type="entry name" value="Cation_Transport_ATPase_IB"/>
</dbReference>
<dbReference type="PRINTS" id="PR00119">
    <property type="entry name" value="CATATPASE"/>
</dbReference>
<dbReference type="Gene3D" id="3.40.1110.10">
    <property type="entry name" value="Calcium-transporting ATPase, cytoplasmic domain N"/>
    <property type="match status" value="1"/>
</dbReference>
<evidence type="ECO:0000256" key="4">
    <source>
        <dbReference type="ARBA" id="ARBA00022989"/>
    </source>
</evidence>
<dbReference type="NCBIfam" id="TIGR01494">
    <property type="entry name" value="ATPase_P-type"/>
    <property type="match status" value="1"/>
</dbReference>
<feature type="transmembrane region" description="Helical" evidence="6">
    <location>
        <begin position="7"/>
        <end position="26"/>
    </location>
</feature>
<evidence type="ECO:0000313" key="8">
    <source>
        <dbReference type="EMBL" id="MBM7815343.1"/>
    </source>
</evidence>
<evidence type="ECO:0000256" key="2">
    <source>
        <dbReference type="ARBA" id="ARBA00006024"/>
    </source>
</evidence>
<dbReference type="InterPro" id="IPR023214">
    <property type="entry name" value="HAD_sf"/>
</dbReference>